<dbReference type="EMBL" id="JAPFFF010000045">
    <property type="protein sequence ID" value="KAK8840454.1"/>
    <property type="molecule type" value="Genomic_DNA"/>
</dbReference>
<reference evidence="1 2" key="1">
    <citation type="submission" date="2024-04" db="EMBL/GenBank/DDBJ databases">
        <title>Tritrichomonas musculus Genome.</title>
        <authorList>
            <person name="Alves-Ferreira E."/>
            <person name="Grigg M."/>
            <person name="Lorenzi H."/>
            <person name="Galac M."/>
        </authorList>
    </citation>
    <scope>NUCLEOTIDE SEQUENCE [LARGE SCALE GENOMIC DNA]</scope>
    <source>
        <strain evidence="1 2">EAF2021</strain>
    </source>
</reference>
<protein>
    <recommendedName>
        <fullName evidence="3">Right handed beta helix domain-containing protein</fullName>
    </recommendedName>
</protein>
<evidence type="ECO:0000313" key="2">
    <source>
        <dbReference type="Proteomes" id="UP001470230"/>
    </source>
</evidence>
<organism evidence="1 2">
    <name type="scientific">Tritrichomonas musculus</name>
    <dbReference type="NCBI Taxonomy" id="1915356"/>
    <lineage>
        <taxon>Eukaryota</taxon>
        <taxon>Metamonada</taxon>
        <taxon>Parabasalia</taxon>
        <taxon>Tritrichomonadida</taxon>
        <taxon>Tritrichomonadidae</taxon>
        <taxon>Tritrichomonas</taxon>
    </lineage>
</organism>
<evidence type="ECO:0008006" key="3">
    <source>
        <dbReference type="Google" id="ProtNLM"/>
    </source>
</evidence>
<comment type="caution">
    <text evidence="1">The sequence shown here is derived from an EMBL/GenBank/DDBJ whole genome shotgun (WGS) entry which is preliminary data.</text>
</comment>
<sequence>MSSTFAVCPGSAIKISDRFENEDSNQKLLLGNEEKQTGSISISKCDFESGSNSISYVSRKVGSKVEIIECNFKGKLDKGSHYINGKVTARESPKLHVKSCKFEEVNNEAVNIELINENPKIEIFKQATKSGN</sequence>
<gene>
    <name evidence="1" type="ORF">M9Y10_030659</name>
</gene>
<name>A0ABR2H2L8_9EUKA</name>
<dbReference type="Proteomes" id="UP001470230">
    <property type="component" value="Unassembled WGS sequence"/>
</dbReference>
<proteinExistence type="predicted"/>
<evidence type="ECO:0000313" key="1">
    <source>
        <dbReference type="EMBL" id="KAK8840454.1"/>
    </source>
</evidence>
<keyword evidence="2" id="KW-1185">Reference proteome</keyword>
<accession>A0ABR2H2L8</accession>